<name>A0A9P7BRG8_RHIOR</name>
<comment type="caution">
    <text evidence="1">The sequence shown here is derived from an EMBL/GenBank/DDBJ whole genome shotgun (WGS) entry which is preliminary data.</text>
</comment>
<dbReference type="EMBL" id="JAANQT010001105">
    <property type="protein sequence ID" value="KAG1306584.1"/>
    <property type="molecule type" value="Genomic_DNA"/>
</dbReference>
<sequence>MQFSNVLSIFYLEHFFKSKASVTIKELTGRSRFFERETFVHALSSQGFIWDNMDLNNLYLDLGINFASPQRGLTGLWSTGEEKDSQPILELLFDDTSFHKSMYRHDPFCGHLGIGGFKYRNRKSGLIRVSAYSHCKQPFYSRSSYGERHGKDFNADEVFKVSPGFMKHVSKIKHCLSLMKSKSYGVRLEVRFTANSWDTLYNRTMELAKDQLPVHINWYKSKSLWCFVEKRLDSLVALAKNFHSQRDSRYTARHLTGVAFIAYMLSSLAHRPSDRSWWQPFMEQLKAHRCRKSMALFTPDLFVLSEDGSRWLCALSLKRHLHGVFHKDIINKIEPDYDCNVKLPAWHYRLPTLFEQNNTRTNLNFDLGMYAEYIDLTNKENYYWDHAVSYMTCYGFSNDCVVPFANLVMHELINKFSKWDKYCKDKESYQKLLAYGSNFFCVKDYLSEILKVSS</sequence>
<proteinExistence type="predicted"/>
<organism evidence="1 2">
    <name type="scientific">Rhizopus oryzae</name>
    <name type="common">Mucormycosis agent</name>
    <name type="synonym">Rhizopus arrhizus var. delemar</name>
    <dbReference type="NCBI Taxonomy" id="64495"/>
    <lineage>
        <taxon>Eukaryota</taxon>
        <taxon>Fungi</taxon>
        <taxon>Fungi incertae sedis</taxon>
        <taxon>Mucoromycota</taxon>
        <taxon>Mucoromycotina</taxon>
        <taxon>Mucoromycetes</taxon>
        <taxon>Mucorales</taxon>
        <taxon>Mucorineae</taxon>
        <taxon>Rhizopodaceae</taxon>
        <taxon>Rhizopus</taxon>
    </lineage>
</organism>
<evidence type="ECO:0000313" key="2">
    <source>
        <dbReference type="Proteomes" id="UP000716291"/>
    </source>
</evidence>
<accession>A0A9P7BRG8</accession>
<keyword evidence="2" id="KW-1185">Reference proteome</keyword>
<dbReference type="AlphaFoldDB" id="A0A9P7BRG8"/>
<reference evidence="1" key="1">
    <citation type="journal article" date="2020" name="Microb. Genom.">
        <title>Genetic diversity of clinical and environmental Mucorales isolates obtained from an investigation of mucormycosis cases among solid organ transplant recipients.</title>
        <authorList>
            <person name="Nguyen M.H."/>
            <person name="Kaul D."/>
            <person name="Muto C."/>
            <person name="Cheng S.J."/>
            <person name="Richter R.A."/>
            <person name="Bruno V.M."/>
            <person name="Liu G."/>
            <person name="Beyhan S."/>
            <person name="Sundermann A.J."/>
            <person name="Mounaud S."/>
            <person name="Pasculle A.W."/>
            <person name="Nierman W.C."/>
            <person name="Driscoll E."/>
            <person name="Cumbie R."/>
            <person name="Clancy C.J."/>
            <person name="Dupont C.L."/>
        </authorList>
    </citation>
    <scope>NUCLEOTIDE SEQUENCE</scope>
    <source>
        <strain evidence="1">GL11</strain>
    </source>
</reference>
<dbReference type="Proteomes" id="UP000716291">
    <property type="component" value="Unassembled WGS sequence"/>
</dbReference>
<protein>
    <submittedName>
        <fullName evidence="1">Uncharacterized protein</fullName>
    </submittedName>
</protein>
<gene>
    <name evidence="1" type="ORF">G6F64_007482</name>
</gene>
<dbReference type="OrthoDB" id="2203390at2759"/>
<evidence type="ECO:0000313" key="1">
    <source>
        <dbReference type="EMBL" id="KAG1306584.1"/>
    </source>
</evidence>